<proteinExistence type="predicted"/>
<feature type="coiled-coil region" evidence="1">
    <location>
        <begin position="180"/>
        <end position="666"/>
    </location>
</feature>
<keyword evidence="4" id="KW-1185">Reference proteome</keyword>
<organism evidence="3 4">
    <name type="scientific">Torulaspora globosa</name>
    <dbReference type="NCBI Taxonomy" id="48254"/>
    <lineage>
        <taxon>Eukaryota</taxon>
        <taxon>Fungi</taxon>
        <taxon>Dikarya</taxon>
        <taxon>Ascomycota</taxon>
        <taxon>Saccharomycotina</taxon>
        <taxon>Saccharomycetes</taxon>
        <taxon>Saccharomycetales</taxon>
        <taxon>Saccharomycetaceae</taxon>
        <taxon>Torulaspora</taxon>
    </lineage>
</organism>
<protein>
    <submittedName>
        <fullName evidence="3">Uncharacterized protein</fullName>
    </submittedName>
</protein>
<accession>A0A7H9HRS2</accession>
<dbReference type="OrthoDB" id="5376259at2759"/>
<dbReference type="AlphaFoldDB" id="A0A7H9HRS2"/>
<name>A0A7H9HRS2_9SACH</name>
<feature type="compositionally biased region" description="Polar residues" evidence="2">
    <location>
        <begin position="138"/>
        <end position="154"/>
    </location>
</feature>
<reference evidence="3 4" key="1">
    <citation type="submission" date="2020-06" db="EMBL/GenBank/DDBJ databases">
        <title>The yeast mating-type switching endonuclease HO is a domesticated member of an unorthodox homing genetic element family.</title>
        <authorList>
            <person name="Coughlan A.Y."/>
            <person name="Lombardi L."/>
            <person name="Braun-Galleani S."/>
            <person name="Martos A.R."/>
            <person name="Galeote V."/>
            <person name="Bigey F."/>
            <person name="Dequin S."/>
            <person name="Byrne K.P."/>
            <person name="Wolfe K.H."/>
        </authorList>
    </citation>
    <scope>NUCLEOTIDE SEQUENCE [LARGE SCALE GENOMIC DNA]</scope>
    <source>
        <strain evidence="3 4">CBS2947</strain>
    </source>
</reference>
<sequence>MADTKNVVASCVRGVVGEEDDSEEEKFDYTDSEVEDQDLSMLTVAGSPRRIKPWSFMDTFNPKKQALAIAREIDVKKGLKLELLAKPQGATSDTGIGESSTLSSIRRVPSGAKAPPSGHNLRASTPVEEAVENGGSGNEQDQSIGDVAGQSTPLTLAKISNGKPREVQESTSQPTEDEVISGLRRETMLLKDEISKLKSQVVEQNSIQAERDNEMKTMRKALEERENEVEAAKTLQESKDNQINSAMEQLEEVKRLLQVSEKNRLQENETNGITVKNLRDEIRRKDGVIEETRKRLLEIEEKHDQRREKLETTIDELKERISSEREAAFNELRASNLEWQKRLDDKEAKLVAVKEEYESEYRKKLSKAQDDLTAKMDELYNVQRELKDKCNELEEKNSIIEIAKKNYDELQSQHTSIKEELKLRQESVDQLQKELRNARSFQEELETSNGKAIKKLEAHIDQLENDLRRLRQLQKTLQSDTNKYKEKLQSTEKHNNELTHELECSKSARNDLQSEVAELTRKLQLANTDIEKLQNSEQLLKSSENELQNEVSLIRENLKDANEANKKLQDDLQAVKNEAEMYRKENKEKLDTVLHLNEELKKEAESLTKSRDGSERKQKDIEAQLQESLKEKERLKALYVKANDIVKELRHSFESVKRELHEEQQAHETTTKNAHKIEEYSEDLTKFIENLTLFDLHVGSIMLHTFKKDHQITCLDPFLTAKNADVVGFHSKSHDQKHYDLEKKLEHLNLKNQELLSQIENQWKTQVESQKREILQQKRIIDDIEAKLKDLESRCQERELRCEKLQDEKAMMLKQKDELIQEKMALNNQISALQGSTMTDEQKKINNLVEQIEEVTETISAIREQVKTESAENIRLKVTIQDKETQLESLQNRLNDQITLLEHQEHLENLLRDNQNELSNLQEICDKQQADIEEKTHKLQKLQGDNSKAITFHIARQSRPDITRDLYDKLMISQVDCIDMVELQNIVKNLILLLEIPFNKLTKKVPLVAMYLKYERPIFSHFANRLHFDVFNEAIDIKRFTNEAYDQYTETHNMASIKYPLEACLENLYQRLVSRL</sequence>
<evidence type="ECO:0000313" key="3">
    <source>
        <dbReference type="EMBL" id="QLQ79387.1"/>
    </source>
</evidence>
<evidence type="ECO:0000256" key="2">
    <source>
        <dbReference type="SAM" id="MobiDB-lite"/>
    </source>
</evidence>
<evidence type="ECO:0000256" key="1">
    <source>
        <dbReference type="SAM" id="Coils"/>
    </source>
</evidence>
<feature type="region of interest" description="Disordered" evidence="2">
    <location>
        <begin position="89"/>
        <end position="179"/>
    </location>
</feature>
<feature type="coiled-coil region" evidence="1">
    <location>
        <begin position="738"/>
        <end position="945"/>
    </location>
</feature>
<gene>
    <name evidence="3" type="ORF">HG537_0C00340</name>
</gene>
<evidence type="ECO:0000313" key="4">
    <source>
        <dbReference type="Proteomes" id="UP000510647"/>
    </source>
</evidence>
<dbReference type="InterPro" id="IPR021750">
    <property type="entry name" value="Sid4-like"/>
</dbReference>
<dbReference type="EMBL" id="CP059269">
    <property type="protein sequence ID" value="QLQ79387.1"/>
    <property type="molecule type" value="Genomic_DNA"/>
</dbReference>
<feature type="compositionally biased region" description="Polar residues" evidence="2">
    <location>
        <begin position="89"/>
        <end position="104"/>
    </location>
</feature>
<dbReference type="SUPFAM" id="SSF57997">
    <property type="entry name" value="Tropomyosin"/>
    <property type="match status" value="1"/>
</dbReference>
<dbReference type="Pfam" id="PF11778">
    <property type="entry name" value="SID"/>
    <property type="match status" value="1"/>
</dbReference>
<dbReference type="Proteomes" id="UP000510647">
    <property type="component" value="Chromosome 3"/>
</dbReference>
<dbReference type="Gene3D" id="1.10.287.2610">
    <property type="match status" value="1"/>
</dbReference>
<keyword evidence="1" id="KW-0175">Coiled coil</keyword>